<dbReference type="PANTHER" id="PTHR11895:SF7">
    <property type="entry name" value="GLUTAMYL-TRNA(GLN) AMIDOTRANSFERASE SUBUNIT A, MITOCHONDRIAL"/>
    <property type="match status" value="1"/>
</dbReference>
<dbReference type="STRING" id="445710.ATSB10_14100"/>
<dbReference type="PROSITE" id="PS00571">
    <property type="entry name" value="AMIDASES"/>
    <property type="match status" value="1"/>
</dbReference>
<evidence type="ECO:0000313" key="4">
    <source>
        <dbReference type="Proteomes" id="UP000077255"/>
    </source>
</evidence>
<dbReference type="AlphaFoldDB" id="A0A160N099"/>
<comment type="similarity">
    <text evidence="1">Belongs to the amidase family.</text>
</comment>
<dbReference type="InterPro" id="IPR020556">
    <property type="entry name" value="Amidase_CS"/>
</dbReference>
<evidence type="ECO:0000256" key="1">
    <source>
        <dbReference type="ARBA" id="ARBA00009199"/>
    </source>
</evidence>
<protein>
    <submittedName>
        <fullName evidence="3">Amidase</fullName>
        <ecNumber evidence="3">3.5.1.4</ecNumber>
    </submittedName>
</protein>
<dbReference type="InterPro" id="IPR023631">
    <property type="entry name" value="Amidase_dom"/>
</dbReference>
<keyword evidence="4" id="KW-1185">Reference proteome</keyword>
<accession>A0A160N099</accession>
<dbReference type="SUPFAM" id="SSF75304">
    <property type="entry name" value="Amidase signature (AS) enzymes"/>
    <property type="match status" value="1"/>
</dbReference>
<name>A0A160N099_9GAMM</name>
<dbReference type="PANTHER" id="PTHR11895">
    <property type="entry name" value="TRANSAMIDASE"/>
    <property type="match status" value="1"/>
</dbReference>
<dbReference type="GO" id="GO:0004040">
    <property type="term" value="F:amidase activity"/>
    <property type="evidence" value="ECO:0007669"/>
    <property type="project" value="UniProtKB-EC"/>
</dbReference>
<sequence length="498" mass="52697">MFDEYAQHDATALAALISRREVSAGEVLDAALARAAQVNPALAAICLPMAPIARERAAGPLAGPFAGVPFLLKDMAQDYAGVPSPSGSRALRHWVPDHYSEVVRRFLDAGLVVFGKTASPEFALKAETSPRVWPQPTRNPWDPARTPGGSSGGAAAAVAAGIVPVAGASDGGGSIRIPASYCGLFGLRPSRGRVPNGPDDAEHWEGASSHHVISRSVRDSARMLDAIAGPEHGAPFVIAPPSQPWAGAIARPPRRLRIGFSTRSPLGTPVHPQCVAAVERAAALLADLGHHVEEAAPAVDGPDLARCYVTMYFGQTAAAMARARALTGAGNDGFELETRILGLLGRAVSAGEYVSRHARWNRFSHALADFHQRYDLYLTPTTAQPPNRIGELDTPPGQQRLARRVLALRAGRLLMLTGMVDELVETSLSRVPFTQLSNLTGTPSMSVPLHWAAVEEGGPELPFGVQFVAPFGDEATLLQLAAQLEQAAPWGGRRPPEP</sequence>
<keyword evidence="3" id="KW-0378">Hydrolase</keyword>
<dbReference type="OrthoDB" id="8872210at2"/>
<dbReference type="PATRIC" id="fig|445710.3.peg.1405"/>
<dbReference type="InterPro" id="IPR036928">
    <property type="entry name" value="AS_sf"/>
</dbReference>
<reference evidence="3 4" key="1">
    <citation type="submission" date="2016-02" db="EMBL/GenBank/DDBJ databases">
        <title>Complete genome sequencing and analysis of ATSB10, Dyella thiooxydans isolated from rhizosphere soil of sunflower (Helianthus annuus L.).</title>
        <authorList>
            <person name="Lee Y."/>
            <person name="Hwangbo K."/>
            <person name="Chung H."/>
            <person name="Yoo J."/>
            <person name="Kim K.Y."/>
            <person name="Sa T.M."/>
            <person name="Um Y."/>
            <person name="Madhaiyan M."/>
        </authorList>
    </citation>
    <scope>NUCLEOTIDE SEQUENCE [LARGE SCALE GENOMIC DNA]</scope>
    <source>
        <strain evidence="3 4">ATSB10</strain>
    </source>
</reference>
<feature type="domain" description="Amidase" evidence="2">
    <location>
        <begin position="26"/>
        <end position="478"/>
    </location>
</feature>
<dbReference type="KEGG" id="dtx:ATSB10_14100"/>
<proteinExistence type="inferred from homology"/>
<dbReference type="EMBL" id="CP014841">
    <property type="protein sequence ID" value="AND68864.1"/>
    <property type="molecule type" value="Genomic_DNA"/>
</dbReference>
<organism evidence="3 4">
    <name type="scientific">Dyella thiooxydans</name>
    <dbReference type="NCBI Taxonomy" id="445710"/>
    <lineage>
        <taxon>Bacteria</taxon>
        <taxon>Pseudomonadati</taxon>
        <taxon>Pseudomonadota</taxon>
        <taxon>Gammaproteobacteria</taxon>
        <taxon>Lysobacterales</taxon>
        <taxon>Rhodanobacteraceae</taxon>
        <taxon>Dyella</taxon>
    </lineage>
</organism>
<dbReference type="InterPro" id="IPR000120">
    <property type="entry name" value="Amidase"/>
</dbReference>
<evidence type="ECO:0000313" key="3">
    <source>
        <dbReference type="EMBL" id="AND68864.1"/>
    </source>
</evidence>
<dbReference type="Proteomes" id="UP000077255">
    <property type="component" value="Chromosome"/>
</dbReference>
<dbReference type="Gene3D" id="3.90.1300.10">
    <property type="entry name" value="Amidase signature (AS) domain"/>
    <property type="match status" value="1"/>
</dbReference>
<gene>
    <name evidence="3" type="ORF">ATSB10_14100</name>
</gene>
<dbReference type="EC" id="3.5.1.4" evidence="3"/>
<evidence type="ECO:0000259" key="2">
    <source>
        <dbReference type="Pfam" id="PF01425"/>
    </source>
</evidence>
<dbReference type="RefSeq" id="WP_063671548.1">
    <property type="nucleotide sequence ID" value="NZ_CP014841.1"/>
</dbReference>
<dbReference type="Pfam" id="PF01425">
    <property type="entry name" value="Amidase"/>
    <property type="match status" value="1"/>
</dbReference>